<feature type="transmembrane region" description="Helical" evidence="6">
    <location>
        <begin position="269"/>
        <end position="286"/>
    </location>
</feature>
<name>A0A3P1SQG2_9GAMM</name>
<feature type="transmembrane region" description="Helical" evidence="6">
    <location>
        <begin position="95"/>
        <end position="111"/>
    </location>
</feature>
<comment type="caution">
    <text evidence="7">The sequence shown here is derived from an EMBL/GenBank/DDBJ whole genome shotgun (WGS) entry which is preliminary data.</text>
</comment>
<dbReference type="GO" id="GO:0005886">
    <property type="term" value="C:plasma membrane"/>
    <property type="evidence" value="ECO:0007669"/>
    <property type="project" value="UniProtKB-SubCell"/>
</dbReference>
<proteinExistence type="predicted"/>
<evidence type="ECO:0000256" key="4">
    <source>
        <dbReference type="ARBA" id="ARBA00022989"/>
    </source>
</evidence>
<comment type="subcellular location">
    <subcellularLocation>
        <location evidence="1">Cell membrane</location>
        <topology evidence="1">Multi-pass membrane protein</topology>
    </subcellularLocation>
</comment>
<evidence type="ECO:0000313" key="8">
    <source>
        <dbReference type="Proteomes" id="UP000267535"/>
    </source>
</evidence>
<evidence type="ECO:0000256" key="3">
    <source>
        <dbReference type="ARBA" id="ARBA00022692"/>
    </source>
</evidence>
<dbReference type="InterPro" id="IPR036259">
    <property type="entry name" value="MFS_trans_sf"/>
</dbReference>
<keyword evidence="3 6" id="KW-0812">Transmembrane</keyword>
<evidence type="ECO:0000256" key="1">
    <source>
        <dbReference type="ARBA" id="ARBA00004651"/>
    </source>
</evidence>
<feature type="transmembrane region" description="Helical" evidence="6">
    <location>
        <begin position="73"/>
        <end position="89"/>
    </location>
</feature>
<feature type="transmembrane region" description="Helical" evidence="6">
    <location>
        <begin position="203"/>
        <end position="225"/>
    </location>
</feature>
<dbReference type="AlphaFoldDB" id="A0A3P1SQG2"/>
<accession>A0A3P1SQG2</accession>
<keyword evidence="8" id="KW-1185">Reference proteome</keyword>
<dbReference type="InterPro" id="IPR050189">
    <property type="entry name" value="MFS_Efflux_Transporters"/>
</dbReference>
<feature type="transmembrane region" description="Helical" evidence="6">
    <location>
        <begin position="47"/>
        <end position="66"/>
    </location>
</feature>
<feature type="transmembrane region" description="Helical" evidence="6">
    <location>
        <begin position="353"/>
        <end position="373"/>
    </location>
</feature>
<feature type="transmembrane region" description="Helical" evidence="6">
    <location>
        <begin position="163"/>
        <end position="183"/>
    </location>
</feature>
<dbReference type="InterPro" id="IPR011701">
    <property type="entry name" value="MFS"/>
</dbReference>
<evidence type="ECO:0000256" key="6">
    <source>
        <dbReference type="SAM" id="Phobius"/>
    </source>
</evidence>
<keyword evidence="5 6" id="KW-0472">Membrane</keyword>
<feature type="transmembrane region" description="Helical" evidence="6">
    <location>
        <begin position="132"/>
        <end position="157"/>
    </location>
</feature>
<evidence type="ECO:0000313" key="7">
    <source>
        <dbReference type="EMBL" id="RRC99289.1"/>
    </source>
</evidence>
<dbReference type="RefSeq" id="WP_124926127.1">
    <property type="nucleotide sequence ID" value="NZ_BMOH01000004.1"/>
</dbReference>
<feature type="transmembrane region" description="Helical" evidence="6">
    <location>
        <begin position="292"/>
        <end position="313"/>
    </location>
</feature>
<dbReference type="PANTHER" id="PTHR43124:SF3">
    <property type="entry name" value="CHLORAMPHENICOL EFFLUX PUMP RV0191"/>
    <property type="match status" value="1"/>
</dbReference>
<dbReference type="PANTHER" id="PTHR43124">
    <property type="entry name" value="PURINE EFFLUX PUMP PBUE"/>
    <property type="match status" value="1"/>
</dbReference>
<dbReference type="SUPFAM" id="SSF103473">
    <property type="entry name" value="MFS general substrate transporter"/>
    <property type="match status" value="1"/>
</dbReference>
<gene>
    <name evidence="7" type="ORF">EHS89_10610</name>
</gene>
<dbReference type="Gene3D" id="1.20.1250.20">
    <property type="entry name" value="MFS general substrate transporter like domains"/>
    <property type="match status" value="2"/>
</dbReference>
<dbReference type="GO" id="GO:0022857">
    <property type="term" value="F:transmembrane transporter activity"/>
    <property type="evidence" value="ECO:0007669"/>
    <property type="project" value="InterPro"/>
</dbReference>
<dbReference type="OrthoDB" id="9774288at2"/>
<keyword evidence="2" id="KW-1003">Cell membrane</keyword>
<evidence type="ECO:0000256" key="5">
    <source>
        <dbReference type="ARBA" id="ARBA00023136"/>
    </source>
</evidence>
<evidence type="ECO:0000256" key="2">
    <source>
        <dbReference type="ARBA" id="ARBA00022475"/>
    </source>
</evidence>
<dbReference type="EMBL" id="RQXV01000005">
    <property type="protein sequence ID" value="RRC99289.1"/>
    <property type="molecule type" value="Genomic_DNA"/>
</dbReference>
<protein>
    <submittedName>
        <fullName evidence="7">MFS transporter</fullName>
    </submittedName>
</protein>
<reference evidence="7 8" key="1">
    <citation type="submission" date="2018-11" db="EMBL/GenBank/DDBJ databases">
        <title>The draft genome sequence of Amphritea balenae JAMM 1525T.</title>
        <authorList>
            <person name="Fang Z."/>
            <person name="Zhang Y."/>
            <person name="Han X."/>
        </authorList>
    </citation>
    <scope>NUCLEOTIDE SEQUENCE [LARGE SCALE GENOMIC DNA]</scope>
    <source>
        <strain evidence="7 8">JAMM 1525</strain>
    </source>
</reference>
<dbReference type="Pfam" id="PF07690">
    <property type="entry name" value="MFS_1"/>
    <property type="match status" value="1"/>
</dbReference>
<dbReference type="Proteomes" id="UP000267535">
    <property type="component" value="Unassembled WGS sequence"/>
</dbReference>
<keyword evidence="4 6" id="KW-1133">Transmembrane helix</keyword>
<feature type="transmembrane region" description="Helical" evidence="6">
    <location>
        <begin position="325"/>
        <end position="347"/>
    </location>
</feature>
<organism evidence="7 8">
    <name type="scientific">Amphritea balenae</name>
    <dbReference type="NCBI Taxonomy" id="452629"/>
    <lineage>
        <taxon>Bacteria</taxon>
        <taxon>Pseudomonadati</taxon>
        <taxon>Pseudomonadota</taxon>
        <taxon>Gammaproteobacteria</taxon>
        <taxon>Oceanospirillales</taxon>
        <taxon>Oceanospirillaceae</taxon>
        <taxon>Amphritea</taxon>
    </lineage>
</organism>
<sequence>MSYLRRPEMFLFLLAAAMPISFGVWQALLNNFVIERAAFTGVEIGILQSLREIPGFMAFAAVLLLVLMREQTLALLSMLLLGIGTALTGFFPSEVGLYCTTVLMSLGFHYYETMNQSLSLQWFDKRDAAYKLGQLVAIGSFASLIAFALVWLALDILSIRMEFVYLVGGGITCAIALFCWFFFPYIPEKVEQHKKLILRKRYWLYYALTFMGGARRQIFVVFAGFLMVEKFGFSAGEISILFLANGVLNMYCAPKIGRLIGYWGERKALCVEYIGLIAVFTAYAFVSDPGIAIALYIIDHLLFSMAIAQKTYLQKIADPKDMASTAGVAFSINHIAAVALPAAYGLLWIVSPAAVFLTGAAMGGISLILALLVPYQPGPGNEVIWQGRVKSAALRNTP</sequence>